<keyword evidence="1" id="KW-0812">Transmembrane</keyword>
<dbReference type="EMBL" id="MU858362">
    <property type="protein sequence ID" value="KAK4206714.1"/>
    <property type="molecule type" value="Genomic_DNA"/>
</dbReference>
<keyword evidence="1" id="KW-0472">Membrane</keyword>
<evidence type="ECO:0000256" key="1">
    <source>
        <dbReference type="SAM" id="Phobius"/>
    </source>
</evidence>
<accession>A0AAN6XU29</accession>
<keyword evidence="1" id="KW-1133">Transmembrane helix</keyword>
<feature type="transmembrane region" description="Helical" evidence="1">
    <location>
        <begin position="6"/>
        <end position="25"/>
    </location>
</feature>
<protein>
    <submittedName>
        <fullName evidence="2">Uncharacterized protein</fullName>
    </submittedName>
</protein>
<name>A0AAN6XU29_9PEZI</name>
<sequence>MTVRSLPFIALADIAVWIGFGGILAGTLTTWCRDHPGDGCVGKRSLVQDVLAIRADVGPCNVPKYNFDICNNQLQDQKKKGIKVLANVPSKGVAQFDNIPPACMNLAVVLSGSCTGTGPRPTPCGSACMKYTGMSDKQLRQLSSYLQK</sequence>
<proteinExistence type="predicted"/>
<comment type="caution">
    <text evidence="2">The sequence shown here is derived from an EMBL/GenBank/DDBJ whole genome shotgun (WGS) entry which is preliminary data.</text>
</comment>
<gene>
    <name evidence="2" type="ORF">QBC37DRAFT_476830</name>
</gene>
<reference evidence="2" key="2">
    <citation type="submission" date="2023-05" db="EMBL/GenBank/DDBJ databases">
        <authorList>
            <consortium name="Lawrence Berkeley National Laboratory"/>
            <person name="Steindorff A."/>
            <person name="Hensen N."/>
            <person name="Bonometti L."/>
            <person name="Westerberg I."/>
            <person name="Brannstrom I.O."/>
            <person name="Guillou S."/>
            <person name="Cros-Aarteil S."/>
            <person name="Calhoun S."/>
            <person name="Haridas S."/>
            <person name="Kuo A."/>
            <person name="Mondo S."/>
            <person name="Pangilinan J."/>
            <person name="Riley R."/>
            <person name="Labutti K."/>
            <person name="Andreopoulos B."/>
            <person name="Lipzen A."/>
            <person name="Chen C."/>
            <person name="Yanf M."/>
            <person name="Daum C."/>
            <person name="Ng V."/>
            <person name="Clum A."/>
            <person name="Ohm R."/>
            <person name="Martin F."/>
            <person name="Silar P."/>
            <person name="Natvig D."/>
            <person name="Lalanne C."/>
            <person name="Gautier V."/>
            <person name="Ament-Velasquez S.L."/>
            <person name="Kruys A."/>
            <person name="Hutchinson M.I."/>
            <person name="Powell A.J."/>
            <person name="Barry K."/>
            <person name="Miller A.N."/>
            <person name="Grigoriev I.V."/>
            <person name="Debuchy R."/>
            <person name="Gladieux P."/>
            <person name="Thoren M.H."/>
            <person name="Johannesson H."/>
        </authorList>
    </citation>
    <scope>NUCLEOTIDE SEQUENCE</scope>
    <source>
        <strain evidence="2">PSN293</strain>
    </source>
</reference>
<organism evidence="2 3">
    <name type="scientific">Rhypophila decipiens</name>
    <dbReference type="NCBI Taxonomy" id="261697"/>
    <lineage>
        <taxon>Eukaryota</taxon>
        <taxon>Fungi</taxon>
        <taxon>Dikarya</taxon>
        <taxon>Ascomycota</taxon>
        <taxon>Pezizomycotina</taxon>
        <taxon>Sordariomycetes</taxon>
        <taxon>Sordariomycetidae</taxon>
        <taxon>Sordariales</taxon>
        <taxon>Naviculisporaceae</taxon>
        <taxon>Rhypophila</taxon>
    </lineage>
</organism>
<keyword evidence="3" id="KW-1185">Reference proteome</keyword>
<evidence type="ECO:0000313" key="3">
    <source>
        <dbReference type="Proteomes" id="UP001301769"/>
    </source>
</evidence>
<reference evidence="2" key="1">
    <citation type="journal article" date="2023" name="Mol. Phylogenet. Evol.">
        <title>Genome-scale phylogeny and comparative genomics of the fungal order Sordariales.</title>
        <authorList>
            <person name="Hensen N."/>
            <person name="Bonometti L."/>
            <person name="Westerberg I."/>
            <person name="Brannstrom I.O."/>
            <person name="Guillou S."/>
            <person name="Cros-Aarteil S."/>
            <person name="Calhoun S."/>
            <person name="Haridas S."/>
            <person name="Kuo A."/>
            <person name="Mondo S."/>
            <person name="Pangilinan J."/>
            <person name="Riley R."/>
            <person name="LaButti K."/>
            <person name="Andreopoulos B."/>
            <person name="Lipzen A."/>
            <person name="Chen C."/>
            <person name="Yan M."/>
            <person name="Daum C."/>
            <person name="Ng V."/>
            <person name="Clum A."/>
            <person name="Steindorff A."/>
            <person name="Ohm R.A."/>
            <person name="Martin F."/>
            <person name="Silar P."/>
            <person name="Natvig D.O."/>
            <person name="Lalanne C."/>
            <person name="Gautier V."/>
            <person name="Ament-Velasquez S.L."/>
            <person name="Kruys A."/>
            <person name="Hutchinson M.I."/>
            <person name="Powell A.J."/>
            <person name="Barry K."/>
            <person name="Miller A.N."/>
            <person name="Grigoriev I.V."/>
            <person name="Debuchy R."/>
            <person name="Gladieux P."/>
            <person name="Hiltunen Thoren M."/>
            <person name="Johannesson H."/>
        </authorList>
    </citation>
    <scope>NUCLEOTIDE SEQUENCE</scope>
    <source>
        <strain evidence="2">PSN293</strain>
    </source>
</reference>
<dbReference type="AlphaFoldDB" id="A0AAN6XU29"/>
<dbReference type="Proteomes" id="UP001301769">
    <property type="component" value="Unassembled WGS sequence"/>
</dbReference>
<evidence type="ECO:0000313" key="2">
    <source>
        <dbReference type="EMBL" id="KAK4206714.1"/>
    </source>
</evidence>